<dbReference type="GeneID" id="67012707"/>
<evidence type="ECO:0000313" key="2">
    <source>
        <dbReference type="EMBL" id="CAG5137502.1"/>
    </source>
</evidence>
<dbReference type="EMBL" id="CAJRGZ010000010">
    <property type="protein sequence ID" value="CAG5137502.1"/>
    <property type="molecule type" value="Genomic_DNA"/>
</dbReference>
<protein>
    <submittedName>
        <fullName evidence="2">Uncharacterized protein</fullName>
    </submittedName>
</protein>
<organism evidence="2 3">
    <name type="scientific">Alternaria atra</name>
    <dbReference type="NCBI Taxonomy" id="119953"/>
    <lineage>
        <taxon>Eukaryota</taxon>
        <taxon>Fungi</taxon>
        <taxon>Dikarya</taxon>
        <taxon>Ascomycota</taxon>
        <taxon>Pezizomycotina</taxon>
        <taxon>Dothideomycetes</taxon>
        <taxon>Pleosporomycetidae</taxon>
        <taxon>Pleosporales</taxon>
        <taxon>Pleosporineae</taxon>
        <taxon>Pleosporaceae</taxon>
        <taxon>Alternaria</taxon>
        <taxon>Alternaria sect. Ulocladioides</taxon>
    </lineage>
</organism>
<dbReference type="OrthoDB" id="3787586at2759"/>
<comment type="caution">
    <text evidence="2">The sequence shown here is derived from an EMBL/GenBank/DDBJ whole genome shotgun (WGS) entry which is preliminary data.</text>
</comment>
<evidence type="ECO:0000256" key="1">
    <source>
        <dbReference type="SAM" id="MobiDB-lite"/>
    </source>
</evidence>
<evidence type="ECO:0000313" key="3">
    <source>
        <dbReference type="Proteomes" id="UP000676310"/>
    </source>
</evidence>
<dbReference type="AlphaFoldDB" id="A0A8J2HUY0"/>
<name>A0A8J2HUY0_9PLEO</name>
<proteinExistence type="predicted"/>
<keyword evidence="3" id="KW-1185">Reference proteome</keyword>
<dbReference type="Proteomes" id="UP000676310">
    <property type="component" value="Unassembled WGS sequence"/>
</dbReference>
<feature type="compositionally biased region" description="Basic residues" evidence="1">
    <location>
        <begin position="106"/>
        <end position="116"/>
    </location>
</feature>
<gene>
    <name evidence="2" type="ORF">ALTATR162_LOCUS138</name>
</gene>
<dbReference type="RefSeq" id="XP_043163666.1">
    <property type="nucleotide sequence ID" value="XM_043307731.1"/>
</dbReference>
<accession>A0A8J2HUY0</accession>
<feature type="region of interest" description="Disordered" evidence="1">
    <location>
        <begin position="93"/>
        <end position="161"/>
    </location>
</feature>
<sequence>MAEGLTLLHDLIQRDAGAPDEASKQRLERRVQKLVSAAKISVAKQSLLQDHNRLLCNINNEATVRRTTRSLVLSDGKGEGKVMRWEDLQRVRAERAARETAANQKGKGKRGRKRKTPAQEEEEVPIPPETESGPSRPREKASKKSRVQEPAPWRAPVATMY</sequence>
<reference evidence="2" key="1">
    <citation type="submission" date="2021-05" db="EMBL/GenBank/DDBJ databases">
        <authorList>
            <person name="Stam R."/>
        </authorList>
    </citation>
    <scope>NUCLEOTIDE SEQUENCE</scope>
    <source>
        <strain evidence="2">CS162</strain>
    </source>
</reference>